<evidence type="ECO:0000313" key="2">
    <source>
        <dbReference type="Proteomes" id="UP000186698"/>
    </source>
</evidence>
<evidence type="ECO:0000259" key="1">
    <source>
        <dbReference type="Pfam" id="PF20478"/>
    </source>
</evidence>
<evidence type="ECO:0000313" key="3">
    <source>
        <dbReference type="RefSeq" id="XP_018083867.1"/>
    </source>
</evidence>
<dbReference type="PANTHER" id="PTHR36981">
    <property type="entry name" value="ZGC:195170"/>
    <property type="match status" value="1"/>
</dbReference>
<feature type="domain" description="P2X purinoreceptor 7 intracellular" evidence="1">
    <location>
        <begin position="45"/>
        <end position="200"/>
    </location>
</feature>
<accession>A0A8J0TGE8</accession>
<dbReference type="RefSeq" id="XP_018083867.1">
    <property type="nucleotide sequence ID" value="XM_018228378.2"/>
</dbReference>
<dbReference type="KEGG" id="xla:108697898"/>
<keyword evidence="2" id="KW-1185">Reference proteome</keyword>
<organism evidence="2 3">
    <name type="scientific">Xenopus laevis</name>
    <name type="common">African clawed frog</name>
    <dbReference type="NCBI Taxonomy" id="8355"/>
    <lineage>
        <taxon>Eukaryota</taxon>
        <taxon>Metazoa</taxon>
        <taxon>Chordata</taxon>
        <taxon>Craniata</taxon>
        <taxon>Vertebrata</taxon>
        <taxon>Euteleostomi</taxon>
        <taxon>Amphibia</taxon>
        <taxon>Batrachia</taxon>
        <taxon>Anura</taxon>
        <taxon>Pipoidea</taxon>
        <taxon>Pipidae</taxon>
        <taxon>Xenopodinae</taxon>
        <taxon>Xenopus</taxon>
        <taxon>Xenopus</taxon>
    </lineage>
</organism>
<dbReference type="Proteomes" id="UP000186698">
    <property type="component" value="Chromosome 7S"/>
</dbReference>
<dbReference type="OrthoDB" id="9898708at2759"/>
<protein>
    <submittedName>
        <fullName evidence="3">P2X purinoceptor 7-like</fullName>
    </submittedName>
</protein>
<dbReference type="PANTHER" id="PTHR36981:SF13">
    <property type="entry name" value="P2X PURINOCEPTOR 7-LIKE ISOFORM X1"/>
    <property type="match status" value="1"/>
</dbReference>
<dbReference type="InterPro" id="IPR046815">
    <property type="entry name" value="P2RX7_C"/>
</dbReference>
<gene>
    <name evidence="3" type="primary">LOC108697898</name>
</gene>
<dbReference type="Pfam" id="PF20478">
    <property type="entry name" value="P2RX7_C"/>
    <property type="match status" value="1"/>
</dbReference>
<dbReference type="GeneID" id="108697898"/>
<proteinExistence type="predicted"/>
<name>A0A8J0TGE8_XENLA</name>
<reference evidence="3" key="1">
    <citation type="submission" date="2025-08" db="UniProtKB">
        <authorList>
            <consortium name="RefSeq"/>
        </authorList>
    </citation>
    <scope>IDENTIFICATION</scope>
    <source>
        <strain evidence="3">J_2021</strain>
        <tissue evidence="3">Erythrocytes</tissue>
    </source>
</reference>
<sequence length="201" mass="23296">MQNMSLQETAISCTSHSNEEEDLLNQMRIWPEIRKDEDCFPKNVLHSKQRLHDTRQKEATQEIQAQSEQQLNEDVADIRWCGCGNCTPMPSLIEHLCCHEQPIIFSKIPDERNCITECKFFNELISRERADLNFKMTTLGLRKQPNDAEYTRGLRKASYRNFSVWIYGNLGTSRTKPIPSCVVKVIRSSFPDPQSKNIGFL</sequence>
<dbReference type="AlphaFoldDB" id="A0A8J0TGE8"/>